<keyword evidence="8" id="KW-0539">Nucleus</keyword>
<dbReference type="GO" id="GO:0005730">
    <property type="term" value="C:nucleolus"/>
    <property type="evidence" value="ECO:0007669"/>
    <property type="project" value="UniProtKB-SubCell"/>
</dbReference>
<keyword evidence="7" id="KW-0694">RNA-binding</keyword>
<sequence length="345" mass="36978">MASASNPPVLSFPRQTFAKLSPAPFLHAHLKPTTKGAPISRPNGRAPNSFRTATAHTSSLSHASGSAVVRTGDTACVCGVRGEILLARDVPGQRFEGGNGLRGPTTGADEIAELGLVVPNIELSTGCSPAHIPGQPPSTLAQSLSQRILKLLQSSKLIDPADLRIWHDPRAILQAMDTEDGDEDAQPEVKAFWVLYIDILFISLDGNPFDVAWAAVLASLSDTHLPRAHWDIDNEMVVCSPSKDFAHKLRLDGFPLPASFAVFSTGRGASKEAWVLADPDDFEEGLCTEEISLVVDCSGKETRILRIEKSGGGAVGIEEIRALVALAEGRWQEWKDIIHKASSSL</sequence>
<evidence type="ECO:0000313" key="12">
    <source>
        <dbReference type="EMBL" id="KZF20914.1"/>
    </source>
</evidence>
<protein>
    <recommendedName>
        <fullName evidence="9">Ribosomal RNA-processing protein 43</fullName>
    </recommendedName>
</protein>
<accession>A0A165FFF2</accession>
<evidence type="ECO:0000256" key="7">
    <source>
        <dbReference type="ARBA" id="ARBA00022884"/>
    </source>
</evidence>
<dbReference type="InterPro" id="IPR001247">
    <property type="entry name" value="ExoRNase_PH_dom1"/>
</dbReference>
<dbReference type="SUPFAM" id="SSF55666">
    <property type="entry name" value="Ribonuclease PH domain 2-like"/>
    <property type="match status" value="1"/>
</dbReference>
<dbReference type="GeneID" id="28898292"/>
<keyword evidence="5" id="KW-0698">rRNA processing</keyword>
<dbReference type="InParanoid" id="A0A165FFF2"/>
<evidence type="ECO:0000256" key="4">
    <source>
        <dbReference type="ARBA" id="ARBA00022490"/>
    </source>
</evidence>
<evidence type="ECO:0000256" key="10">
    <source>
        <dbReference type="SAM" id="MobiDB-lite"/>
    </source>
</evidence>
<dbReference type="AlphaFoldDB" id="A0A165FFF2"/>
<dbReference type="STRING" id="1328760.A0A165FFF2"/>
<evidence type="ECO:0000256" key="6">
    <source>
        <dbReference type="ARBA" id="ARBA00022835"/>
    </source>
</evidence>
<dbReference type="PANTHER" id="PTHR11097">
    <property type="entry name" value="EXOSOME COMPLEX EXONUCLEASE RIBOSOMAL RNA PROCESSING PROTEIN"/>
    <property type="match status" value="1"/>
</dbReference>
<evidence type="ECO:0000256" key="1">
    <source>
        <dbReference type="ARBA" id="ARBA00004496"/>
    </source>
</evidence>
<dbReference type="GO" id="GO:0071038">
    <property type="term" value="P:TRAMP-dependent tRNA surveillance pathway"/>
    <property type="evidence" value="ECO:0007669"/>
    <property type="project" value="TreeGrafter"/>
</dbReference>
<dbReference type="InterPro" id="IPR050590">
    <property type="entry name" value="Exosome_comp_Rrp42_subfam"/>
</dbReference>
<dbReference type="RefSeq" id="XP_018186469.1">
    <property type="nucleotide sequence ID" value="XM_018333155.1"/>
</dbReference>
<organism evidence="12 13">
    <name type="scientific">Xylona heveae (strain CBS 132557 / TC161)</name>
    <dbReference type="NCBI Taxonomy" id="1328760"/>
    <lineage>
        <taxon>Eukaryota</taxon>
        <taxon>Fungi</taxon>
        <taxon>Dikarya</taxon>
        <taxon>Ascomycota</taxon>
        <taxon>Pezizomycotina</taxon>
        <taxon>Xylonomycetes</taxon>
        <taxon>Xylonales</taxon>
        <taxon>Xylonaceae</taxon>
        <taxon>Xylona</taxon>
    </lineage>
</organism>
<feature type="region of interest" description="Disordered" evidence="10">
    <location>
        <begin position="29"/>
        <end position="50"/>
    </location>
</feature>
<dbReference type="GO" id="GO:0034473">
    <property type="term" value="P:U1 snRNA 3'-end processing"/>
    <property type="evidence" value="ECO:0007669"/>
    <property type="project" value="TreeGrafter"/>
</dbReference>
<dbReference type="InterPro" id="IPR027408">
    <property type="entry name" value="PNPase/RNase_PH_dom_sf"/>
</dbReference>
<dbReference type="GO" id="GO:0071035">
    <property type="term" value="P:nuclear polyadenylation-dependent rRNA catabolic process"/>
    <property type="evidence" value="ECO:0007669"/>
    <property type="project" value="TreeGrafter"/>
</dbReference>
<gene>
    <name evidence="12" type="ORF">L228DRAFT_249746</name>
</gene>
<name>A0A165FFF2_XYLHT</name>
<dbReference type="Proteomes" id="UP000076632">
    <property type="component" value="Unassembled WGS sequence"/>
</dbReference>
<dbReference type="Pfam" id="PF01138">
    <property type="entry name" value="RNase_PH"/>
    <property type="match status" value="1"/>
</dbReference>
<keyword evidence="4" id="KW-0963">Cytoplasm</keyword>
<comment type="similarity">
    <text evidence="3">Belongs to the RNase PH family.</text>
</comment>
<dbReference type="GO" id="GO:0034476">
    <property type="term" value="P:U5 snRNA 3'-end processing"/>
    <property type="evidence" value="ECO:0007669"/>
    <property type="project" value="TreeGrafter"/>
</dbReference>
<dbReference type="GO" id="GO:0000467">
    <property type="term" value="P:exonucleolytic trimming to generate mature 3'-end of 5.8S rRNA from tricistronic rRNA transcript (SSU-rRNA, 5.8S rRNA, LSU-rRNA)"/>
    <property type="evidence" value="ECO:0007669"/>
    <property type="project" value="TreeGrafter"/>
</dbReference>
<dbReference type="InterPro" id="IPR020568">
    <property type="entry name" value="Ribosomal_Su5_D2-typ_SF"/>
</dbReference>
<evidence type="ECO:0000256" key="2">
    <source>
        <dbReference type="ARBA" id="ARBA00004604"/>
    </source>
</evidence>
<feature type="domain" description="Exoribonuclease phosphorolytic" evidence="11">
    <location>
        <begin position="50"/>
        <end position="226"/>
    </location>
</feature>
<dbReference type="Gene3D" id="3.30.230.70">
    <property type="entry name" value="GHMP Kinase, N-terminal domain"/>
    <property type="match status" value="1"/>
</dbReference>
<evidence type="ECO:0000259" key="11">
    <source>
        <dbReference type="Pfam" id="PF01138"/>
    </source>
</evidence>
<dbReference type="GO" id="GO:0000177">
    <property type="term" value="C:cytoplasmic exosome (RNase complex)"/>
    <property type="evidence" value="ECO:0007669"/>
    <property type="project" value="TreeGrafter"/>
</dbReference>
<keyword evidence="6" id="KW-0271">Exosome</keyword>
<reference evidence="12 13" key="1">
    <citation type="journal article" date="2016" name="Fungal Biol.">
        <title>The genome of Xylona heveae provides a window into fungal endophytism.</title>
        <authorList>
            <person name="Gazis R."/>
            <person name="Kuo A."/>
            <person name="Riley R."/>
            <person name="LaButti K."/>
            <person name="Lipzen A."/>
            <person name="Lin J."/>
            <person name="Amirebrahimi M."/>
            <person name="Hesse C.N."/>
            <person name="Spatafora J.W."/>
            <person name="Henrissat B."/>
            <person name="Hainaut M."/>
            <person name="Grigoriev I.V."/>
            <person name="Hibbett D.S."/>
        </authorList>
    </citation>
    <scope>NUCLEOTIDE SEQUENCE [LARGE SCALE GENOMIC DNA]</scope>
    <source>
        <strain evidence="12 13">TC161</strain>
    </source>
</reference>
<proteinExistence type="inferred from homology"/>
<dbReference type="OrthoDB" id="45882at2759"/>
<keyword evidence="13" id="KW-1185">Reference proteome</keyword>
<evidence type="ECO:0000313" key="13">
    <source>
        <dbReference type="Proteomes" id="UP000076632"/>
    </source>
</evidence>
<dbReference type="OMA" id="EIKAFWV"/>
<dbReference type="GO" id="GO:0000176">
    <property type="term" value="C:nuclear exosome (RNase complex)"/>
    <property type="evidence" value="ECO:0007669"/>
    <property type="project" value="TreeGrafter"/>
</dbReference>
<dbReference type="EMBL" id="KV407462">
    <property type="protein sequence ID" value="KZF20914.1"/>
    <property type="molecule type" value="Genomic_DNA"/>
</dbReference>
<evidence type="ECO:0000256" key="9">
    <source>
        <dbReference type="ARBA" id="ARBA00030617"/>
    </source>
</evidence>
<dbReference type="FunCoup" id="A0A165FFF2">
    <property type="interactions" value="225"/>
</dbReference>
<dbReference type="GO" id="GO:0071028">
    <property type="term" value="P:nuclear mRNA surveillance"/>
    <property type="evidence" value="ECO:0007669"/>
    <property type="project" value="TreeGrafter"/>
</dbReference>
<evidence type="ECO:0000256" key="5">
    <source>
        <dbReference type="ARBA" id="ARBA00022552"/>
    </source>
</evidence>
<evidence type="ECO:0000256" key="8">
    <source>
        <dbReference type="ARBA" id="ARBA00023242"/>
    </source>
</evidence>
<dbReference type="PANTHER" id="PTHR11097:SF9">
    <property type="entry name" value="EXOSOME COMPLEX COMPONENT RRP43"/>
    <property type="match status" value="1"/>
</dbReference>
<evidence type="ECO:0000256" key="3">
    <source>
        <dbReference type="ARBA" id="ARBA00006678"/>
    </source>
</evidence>
<comment type="subcellular location">
    <subcellularLocation>
        <location evidence="1">Cytoplasm</location>
    </subcellularLocation>
    <subcellularLocation>
        <location evidence="2">Nucleus</location>
        <location evidence="2">Nucleolus</location>
    </subcellularLocation>
</comment>
<dbReference type="InterPro" id="IPR036345">
    <property type="entry name" value="ExoRNase_PH_dom2_sf"/>
</dbReference>
<dbReference type="GO" id="GO:0035925">
    <property type="term" value="F:mRNA 3'-UTR AU-rich region binding"/>
    <property type="evidence" value="ECO:0007669"/>
    <property type="project" value="TreeGrafter"/>
</dbReference>
<dbReference type="SUPFAM" id="SSF54211">
    <property type="entry name" value="Ribosomal protein S5 domain 2-like"/>
    <property type="match status" value="1"/>
</dbReference>
<dbReference type="GO" id="GO:0034475">
    <property type="term" value="P:U4 snRNA 3'-end processing"/>
    <property type="evidence" value="ECO:0007669"/>
    <property type="project" value="TreeGrafter"/>
</dbReference>
<dbReference type="GO" id="GO:0016075">
    <property type="term" value="P:rRNA catabolic process"/>
    <property type="evidence" value="ECO:0007669"/>
    <property type="project" value="TreeGrafter"/>
</dbReference>